<dbReference type="OrthoDB" id="529194at2759"/>
<evidence type="ECO:0000256" key="6">
    <source>
        <dbReference type="ARBA" id="ARBA00023128"/>
    </source>
</evidence>
<evidence type="ECO:0000256" key="1">
    <source>
        <dbReference type="ARBA" id="ARBA00004305"/>
    </source>
</evidence>
<dbReference type="OMA" id="KYKLRIH"/>
<keyword evidence="10" id="KW-1185">Reference proteome</keyword>
<dbReference type="PANTHER" id="PTHR46749:SF1">
    <property type="entry name" value="COMPLEX III ASSEMBLY FACTOR LYRM7"/>
    <property type="match status" value="1"/>
</dbReference>
<keyword evidence="7" id="KW-0143">Chaperone</keyword>
<dbReference type="PANTHER" id="PTHR46749">
    <property type="entry name" value="COMPLEX III ASSEMBLY FACTOR LYRM7"/>
    <property type="match status" value="1"/>
</dbReference>
<protein>
    <recommendedName>
        <fullName evidence="4">Mitochondrial zinc maintenance protein 1, mitochondrial</fullName>
    </recommendedName>
</protein>
<keyword evidence="6" id="KW-0496">Mitochondrion</keyword>
<evidence type="ECO:0000256" key="8">
    <source>
        <dbReference type="ARBA" id="ARBA00025268"/>
    </source>
</evidence>
<dbReference type="Proteomes" id="UP000243498">
    <property type="component" value="Unassembled WGS sequence"/>
</dbReference>
<evidence type="ECO:0000256" key="5">
    <source>
        <dbReference type="ARBA" id="ARBA00022946"/>
    </source>
</evidence>
<evidence type="ECO:0000313" key="10">
    <source>
        <dbReference type="Proteomes" id="UP000243498"/>
    </source>
</evidence>
<reference evidence="9 10" key="1">
    <citation type="journal article" date="2016" name="Genome Biol. Evol.">
        <title>Divergent and convergent evolution of fungal pathogenicity.</title>
        <authorList>
            <person name="Shang Y."/>
            <person name="Xiao G."/>
            <person name="Zheng P."/>
            <person name="Cen K."/>
            <person name="Zhan S."/>
            <person name="Wang C."/>
        </authorList>
    </citation>
    <scope>NUCLEOTIDE SEQUENCE [LARGE SCALE GENOMIC DNA]</scope>
    <source>
        <strain evidence="9 10">RCEF 4871</strain>
    </source>
</reference>
<dbReference type="GO" id="GO:0044183">
    <property type="term" value="F:protein folding chaperone"/>
    <property type="evidence" value="ECO:0007669"/>
    <property type="project" value="TreeGrafter"/>
</dbReference>
<sequence>MALVAYRNLMRAVRIAFQGDTPILAAAQQQIRHEFRQKSSLNSSDASTHDAIRHAQEVANFLKANVVQGKRLEGGDDMYQLRIHEYTERGDNDSIKMAGSSTLGGGCCGGSGR</sequence>
<evidence type="ECO:0000256" key="4">
    <source>
        <dbReference type="ARBA" id="ARBA00015108"/>
    </source>
</evidence>
<comment type="subunit">
    <text evidence="3">Interacts with RIP1.</text>
</comment>
<dbReference type="GO" id="GO:0005759">
    <property type="term" value="C:mitochondrial matrix"/>
    <property type="evidence" value="ECO:0007669"/>
    <property type="project" value="UniProtKB-SubCell"/>
</dbReference>
<dbReference type="EMBL" id="AZHC01000044">
    <property type="protein sequence ID" value="OAA35152.1"/>
    <property type="molecule type" value="Genomic_DNA"/>
</dbReference>
<evidence type="ECO:0000256" key="3">
    <source>
        <dbReference type="ARBA" id="ARBA00011589"/>
    </source>
</evidence>
<keyword evidence="5" id="KW-0809">Transit peptide</keyword>
<dbReference type="GO" id="GO:0034551">
    <property type="term" value="P:mitochondrial respiratory chain complex III assembly"/>
    <property type="evidence" value="ECO:0007669"/>
    <property type="project" value="InterPro"/>
</dbReference>
<evidence type="ECO:0000313" key="9">
    <source>
        <dbReference type="EMBL" id="OAA35152.1"/>
    </source>
</evidence>
<evidence type="ECO:0000256" key="7">
    <source>
        <dbReference type="ARBA" id="ARBA00023186"/>
    </source>
</evidence>
<dbReference type="CDD" id="cd20267">
    <property type="entry name" value="Complex1_LYR_LYRM7"/>
    <property type="match status" value="1"/>
</dbReference>
<dbReference type="AlphaFoldDB" id="A0A166WVR7"/>
<accession>A0A166WVR7</accession>
<comment type="function">
    <text evidence="8">Assembly factor required for Rieske Fe-S protein RIP1 incorporation into the cytochrome b-c1 (CIII) complex. Functions as a chaperone, binding to this subunit within the mitochondrial matrix and stabilizing it prior to its translocation and insertion into the late CIII dimeric intermediate within the mitochondrial inner membrane. Modulates the mitochondrial matrix zinc pool.</text>
</comment>
<comment type="caution">
    <text evidence="9">The sequence shown here is derived from an EMBL/GenBank/DDBJ whole genome shotgun (WGS) entry which is preliminary data.</text>
</comment>
<comment type="similarity">
    <text evidence="2">Belongs to the complex I LYR family. MZM1 subfamily.</text>
</comment>
<gene>
    <name evidence="9" type="ORF">NOR_08075</name>
</gene>
<comment type="subcellular location">
    <subcellularLocation>
        <location evidence="1">Mitochondrion matrix</location>
    </subcellularLocation>
</comment>
<dbReference type="STRING" id="1081105.A0A166WVR7"/>
<organism evidence="9 10">
    <name type="scientific">Metarhizium rileyi (strain RCEF 4871)</name>
    <name type="common">Nomuraea rileyi</name>
    <dbReference type="NCBI Taxonomy" id="1649241"/>
    <lineage>
        <taxon>Eukaryota</taxon>
        <taxon>Fungi</taxon>
        <taxon>Dikarya</taxon>
        <taxon>Ascomycota</taxon>
        <taxon>Pezizomycotina</taxon>
        <taxon>Sordariomycetes</taxon>
        <taxon>Hypocreomycetidae</taxon>
        <taxon>Hypocreales</taxon>
        <taxon>Clavicipitaceae</taxon>
        <taxon>Metarhizium</taxon>
    </lineage>
</organism>
<dbReference type="InterPro" id="IPR045298">
    <property type="entry name" value="Complex1_LYR_LYRM7"/>
</dbReference>
<proteinExistence type="inferred from homology"/>
<dbReference type="Pfam" id="PF13233">
    <property type="entry name" value="Complex1_LYR_2"/>
    <property type="match status" value="1"/>
</dbReference>
<dbReference type="InterPro" id="IPR050435">
    <property type="entry name" value="MZM1/LYRM7"/>
</dbReference>
<evidence type="ECO:0000256" key="2">
    <source>
        <dbReference type="ARBA" id="ARBA00009949"/>
    </source>
</evidence>
<name>A0A166WVR7_METRR</name>